<evidence type="ECO:0000313" key="3">
    <source>
        <dbReference type="EMBL" id="SEH27922.1"/>
    </source>
</evidence>
<dbReference type="Pfam" id="PF13369">
    <property type="entry name" value="Transglut_core2"/>
    <property type="match status" value="1"/>
</dbReference>
<feature type="domain" description="Protein SirB1 N-terminal" evidence="2">
    <location>
        <begin position="47"/>
        <end position="201"/>
    </location>
</feature>
<dbReference type="Proteomes" id="UP000182983">
    <property type="component" value="Unassembled WGS sequence"/>
</dbReference>
<dbReference type="InterPro" id="IPR011990">
    <property type="entry name" value="TPR-like_helical_dom_sf"/>
</dbReference>
<reference evidence="4" key="1">
    <citation type="submission" date="2016-10" db="EMBL/GenBank/DDBJ databases">
        <authorList>
            <person name="Varghese N."/>
            <person name="Submissions S."/>
        </authorList>
    </citation>
    <scope>NUCLEOTIDE SEQUENCE [LARGE SCALE GENOMIC DNA]</scope>
    <source>
        <strain evidence="4">DSM 13234</strain>
    </source>
</reference>
<dbReference type="AlphaFoldDB" id="A0A1H6GYE8"/>
<dbReference type="Gene3D" id="1.25.40.10">
    <property type="entry name" value="Tetratricopeptide repeat domain"/>
    <property type="match status" value="1"/>
</dbReference>
<name>A0A1H6GYE8_MAGFU</name>
<dbReference type="RefSeq" id="WP_074765445.1">
    <property type="nucleotide sequence ID" value="NZ_FNWO01000002.1"/>
</dbReference>
<comment type="similarity">
    <text evidence="1">Belongs to the UPF0162 family.</text>
</comment>
<dbReference type="OrthoDB" id="232498at2"/>
<dbReference type="SUPFAM" id="SSF48452">
    <property type="entry name" value="TPR-like"/>
    <property type="match status" value="1"/>
</dbReference>
<dbReference type="Pfam" id="PF13371">
    <property type="entry name" value="TPR_9"/>
    <property type="match status" value="1"/>
</dbReference>
<accession>A0A1H6GYE8</accession>
<gene>
    <name evidence="3" type="ORF">SAMN04244559_00622</name>
</gene>
<keyword evidence="4" id="KW-1185">Reference proteome</keyword>
<organism evidence="3 4">
    <name type="scientific">Magnetospirillum fulvum</name>
    <name type="common">Rhodospirillum fulvum</name>
    <dbReference type="NCBI Taxonomy" id="1082"/>
    <lineage>
        <taxon>Bacteria</taxon>
        <taxon>Pseudomonadati</taxon>
        <taxon>Pseudomonadota</taxon>
        <taxon>Alphaproteobacteria</taxon>
        <taxon>Rhodospirillales</taxon>
        <taxon>Rhodospirillaceae</taxon>
        <taxon>Magnetospirillum</taxon>
    </lineage>
</organism>
<evidence type="ECO:0000256" key="1">
    <source>
        <dbReference type="ARBA" id="ARBA00007100"/>
    </source>
</evidence>
<evidence type="ECO:0000313" key="4">
    <source>
        <dbReference type="Proteomes" id="UP000182983"/>
    </source>
</evidence>
<proteinExistence type="inferred from homology"/>
<dbReference type="EMBL" id="FNWO01000002">
    <property type="protein sequence ID" value="SEH27922.1"/>
    <property type="molecule type" value="Genomic_DNA"/>
</dbReference>
<evidence type="ECO:0000259" key="2">
    <source>
        <dbReference type="Pfam" id="PF13369"/>
    </source>
</evidence>
<dbReference type="InterPro" id="IPR032698">
    <property type="entry name" value="SirB1_N"/>
</dbReference>
<protein>
    <submittedName>
        <fullName evidence="3">Regulator of sirC expression, contains transglutaminase-like and TPR domains</fullName>
    </submittedName>
</protein>
<sequence length="283" mass="30378">MTEAAGLRRRLADLGRQDDAAVAPVEAALWLAALVRPTAIGAIAAQLNTLSTLADDVRAATLTGSSDSAAVERHTAALTGTVLIRHGFQAVAEDGNEEDEGDLGSVIERRCGDPDSLGLVLLDIARRAGLNAEALAFPCRLLLRIEDESGRRLILDPAAPAQRLDTPDLRALLKAGRGLSHELEPSHFVPLGNRAVLIRVQTALKQRLLRLGRLDRALALVEGLLLVAPDQPPLWREAGLMHLRQGNPRGAVAALEQFVIRTTDPQARARALSLMAELKTRPH</sequence>